<name>I0H056_ACTM4</name>
<dbReference type="EMBL" id="AP012319">
    <property type="protein sequence ID" value="BAL86393.1"/>
    <property type="molecule type" value="Genomic_DNA"/>
</dbReference>
<keyword evidence="7" id="KW-1185">Reference proteome</keyword>
<evidence type="ECO:0000313" key="7">
    <source>
        <dbReference type="Proteomes" id="UP000007882"/>
    </source>
</evidence>
<comment type="subcellular location">
    <subcellularLocation>
        <location evidence="1">Membrane</location>
        <topology evidence="1">Multi-pass membrane protein</topology>
    </subcellularLocation>
</comment>
<dbReference type="KEGG" id="ams:AMIS_11730"/>
<proteinExistence type="predicted"/>
<feature type="transmembrane region" description="Helical" evidence="5">
    <location>
        <begin position="6"/>
        <end position="29"/>
    </location>
</feature>
<evidence type="ECO:0000256" key="3">
    <source>
        <dbReference type="ARBA" id="ARBA00022989"/>
    </source>
</evidence>
<reference evidence="6 7" key="1">
    <citation type="submission" date="2012-02" db="EMBL/GenBank/DDBJ databases">
        <title>Complete genome sequence of Actinoplanes missouriensis 431 (= NBRC 102363).</title>
        <authorList>
            <person name="Ohnishi Y."/>
            <person name="Ishikawa J."/>
            <person name="Sekine M."/>
            <person name="Hosoyama A."/>
            <person name="Harada T."/>
            <person name="Narita H."/>
            <person name="Hata T."/>
            <person name="Konno Y."/>
            <person name="Tutikane K."/>
            <person name="Fujita N."/>
            <person name="Horinouchi S."/>
            <person name="Hayakawa M."/>
        </authorList>
    </citation>
    <scope>NUCLEOTIDE SEQUENCE [LARGE SCALE GENOMIC DNA]</scope>
    <source>
        <strain evidence="7">ATCC 14538 / DSM 43046 / CBS 188.64 / JCM 3121 / NBRC 102363 / NCIMB 12654 / NRRL B-3342 / UNCC 431</strain>
    </source>
</reference>
<protein>
    <recommendedName>
        <fullName evidence="8">DUF4870 domain-containing protein</fullName>
    </recommendedName>
</protein>
<sequence>MLTHFISALVAFLSSGVLGWIMPLISLLSQGSRSPAVRAEAVQALNFQILWSVLTIVGWVLTCVLVGWLVILVTWLIAWIVPLIAGIKATSGQPFRYPMNVSIIK</sequence>
<dbReference type="Proteomes" id="UP000007882">
    <property type="component" value="Chromosome"/>
</dbReference>
<accession>I0H056</accession>
<evidence type="ECO:0000313" key="6">
    <source>
        <dbReference type="EMBL" id="BAL86393.1"/>
    </source>
</evidence>
<dbReference type="Pfam" id="PF09685">
    <property type="entry name" value="MamF_MmsF"/>
    <property type="match status" value="1"/>
</dbReference>
<dbReference type="InterPro" id="IPR019109">
    <property type="entry name" value="MamF_MmsF"/>
</dbReference>
<evidence type="ECO:0000256" key="5">
    <source>
        <dbReference type="SAM" id="Phobius"/>
    </source>
</evidence>
<evidence type="ECO:0000256" key="4">
    <source>
        <dbReference type="ARBA" id="ARBA00023136"/>
    </source>
</evidence>
<organism evidence="6 7">
    <name type="scientific">Actinoplanes missouriensis (strain ATCC 14538 / DSM 43046 / CBS 188.64 / JCM 3121 / NBRC 102363 / NCIMB 12654 / NRRL B-3342 / UNCC 431)</name>
    <dbReference type="NCBI Taxonomy" id="512565"/>
    <lineage>
        <taxon>Bacteria</taxon>
        <taxon>Bacillati</taxon>
        <taxon>Actinomycetota</taxon>
        <taxon>Actinomycetes</taxon>
        <taxon>Micromonosporales</taxon>
        <taxon>Micromonosporaceae</taxon>
        <taxon>Actinoplanes</taxon>
    </lineage>
</organism>
<dbReference type="STRING" id="512565.AMIS_11730"/>
<dbReference type="HOGENOM" id="CLU_104196_2_0_11"/>
<evidence type="ECO:0000256" key="1">
    <source>
        <dbReference type="ARBA" id="ARBA00004141"/>
    </source>
</evidence>
<keyword evidence="2 5" id="KW-0812">Transmembrane</keyword>
<keyword evidence="3 5" id="KW-1133">Transmembrane helix</keyword>
<gene>
    <name evidence="6" type="ordered locus">AMIS_11730</name>
</gene>
<evidence type="ECO:0000256" key="2">
    <source>
        <dbReference type="ARBA" id="ARBA00022692"/>
    </source>
</evidence>
<dbReference type="PATRIC" id="fig|512565.3.peg.1178"/>
<feature type="transmembrane region" description="Helical" evidence="5">
    <location>
        <begin position="41"/>
        <end position="61"/>
    </location>
</feature>
<dbReference type="eggNOG" id="COG3296">
    <property type="taxonomic scope" value="Bacteria"/>
</dbReference>
<evidence type="ECO:0008006" key="8">
    <source>
        <dbReference type="Google" id="ProtNLM"/>
    </source>
</evidence>
<dbReference type="AlphaFoldDB" id="I0H056"/>
<feature type="transmembrane region" description="Helical" evidence="5">
    <location>
        <begin position="67"/>
        <end position="87"/>
    </location>
</feature>
<keyword evidence="4 5" id="KW-0472">Membrane</keyword>